<dbReference type="PANTHER" id="PTHR23048:SF0">
    <property type="entry name" value="CALMODULIN LIKE 3"/>
    <property type="match status" value="1"/>
</dbReference>
<evidence type="ECO:0000256" key="2">
    <source>
        <dbReference type="ARBA" id="ARBA00022737"/>
    </source>
</evidence>
<dbReference type="InterPro" id="IPR002048">
    <property type="entry name" value="EF_hand_dom"/>
</dbReference>
<feature type="domain" description="EF-hand" evidence="5">
    <location>
        <begin position="135"/>
        <end position="170"/>
    </location>
</feature>
<dbReference type="GO" id="GO:0016460">
    <property type="term" value="C:myosin II complex"/>
    <property type="evidence" value="ECO:0007669"/>
    <property type="project" value="TreeGrafter"/>
</dbReference>
<keyword evidence="3" id="KW-0106">Calcium</keyword>
<dbReference type="GO" id="GO:0005509">
    <property type="term" value="F:calcium ion binding"/>
    <property type="evidence" value="ECO:0007669"/>
    <property type="project" value="InterPro"/>
</dbReference>
<dbReference type="CDD" id="cd00051">
    <property type="entry name" value="EFh"/>
    <property type="match status" value="1"/>
</dbReference>
<name>A0A7S2PHZ8_9STRA</name>
<dbReference type="Gene3D" id="1.10.238.10">
    <property type="entry name" value="EF-hand"/>
    <property type="match status" value="1"/>
</dbReference>
<evidence type="ECO:0000256" key="4">
    <source>
        <dbReference type="SAM" id="MobiDB-lite"/>
    </source>
</evidence>
<dbReference type="AlphaFoldDB" id="A0A7S2PHZ8"/>
<dbReference type="PROSITE" id="PS00018">
    <property type="entry name" value="EF_HAND_1"/>
    <property type="match status" value="1"/>
</dbReference>
<dbReference type="InterPro" id="IPR011992">
    <property type="entry name" value="EF-hand-dom_pair"/>
</dbReference>
<dbReference type="InterPro" id="IPR018247">
    <property type="entry name" value="EF_Hand_1_Ca_BS"/>
</dbReference>
<feature type="domain" description="EF-hand" evidence="5">
    <location>
        <begin position="98"/>
        <end position="133"/>
    </location>
</feature>
<dbReference type="InterPro" id="IPR050230">
    <property type="entry name" value="CALM/Myosin/TropC-like"/>
</dbReference>
<feature type="compositionally biased region" description="Basic residues" evidence="4">
    <location>
        <begin position="216"/>
        <end position="225"/>
    </location>
</feature>
<keyword evidence="2" id="KW-0677">Repeat</keyword>
<sequence>MKNHRSRRKSLILSSVGDTSNVLKNRSGGVALGTSACDAAIEFFGDGQGHITQESLKEVLGAFGSDTIMSDKEVKKLMNGKHYLEKKDFEESFHNEVKNYDPCAEIFQLFDPNGSGFVDTTILQNVFEKLGFGEIDEKEMKVLIRAGDMDCDGKISLDDFRSMLMSNSEYQIHRAIRANEKSSEATVAKKRTSPVRKQHVRSTSSNQHSSLSPSKRSPRKRMSPARRHEAKSET</sequence>
<protein>
    <recommendedName>
        <fullName evidence="1">Calmodulin</fullName>
    </recommendedName>
</protein>
<evidence type="ECO:0000256" key="1">
    <source>
        <dbReference type="ARBA" id="ARBA00020786"/>
    </source>
</evidence>
<feature type="compositionally biased region" description="Basic residues" evidence="4">
    <location>
        <begin position="188"/>
        <end position="200"/>
    </location>
</feature>
<feature type="region of interest" description="Disordered" evidence="4">
    <location>
        <begin position="181"/>
        <end position="234"/>
    </location>
</feature>
<accession>A0A7S2PHZ8</accession>
<dbReference type="SUPFAM" id="SSF47473">
    <property type="entry name" value="EF-hand"/>
    <property type="match status" value="1"/>
</dbReference>
<reference evidence="6" key="1">
    <citation type="submission" date="2021-01" db="EMBL/GenBank/DDBJ databases">
        <authorList>
            <person name="Corre E."/>
            <person name="Pelletier E."/>
            <person name="Niang G."/>
            <person name="Scheremetjew M."/>
            <person name="Finn R."/>
            <person name="Kale V."/>
            <person name="Holt S."/>
            <person name="Cochrane G."/>
            <person name="Meng A."/>
            <person name="Brown T."/>
            <person name="Cohen L."/>
        </authorList>
    </citation>
    <scope>NUCLEOTIDE SEQUENCE</scope>
    <source>
        <strain evidence="6">B650</strain>
    </source>
</reference>
<dbReference type="PANTHER" id="PTHR23048">
    <property type="entry name" value="MYOSIN LIGHT CHAIN 1, 3"/>
    <property type="match status" value="1"/>
</dbReference>
<dbReference type="Pfam" id="PF13499">
    <property type="entry name" value="EF-hand_7"/>
    <property type="match status" value="1"/>
</dbReference>
<dbReference type="EMBL" id="HBGY01025623">
    <property type="protein sequence ID" value="CAD9598370.1"/>
    <property type="molecule type" value="Transcribed_RNA"/>
</dbReference>
<evidence type="ECO:0000256" key="3">
    <source>
        <dbReference type="ARBA" id="ARBA00022837"/>
    </source>
</evidence>
<organism evidence="6">
    <name type="scientific">Leptocylindrus danicus</name>
    <dbReference type="NCBI Taxonomy" id="163516"/>
    <lineage>
        <taxon>Eukaryota</taxon>
        <taxon>Sar</taxon>
        <taxon>Stramenopiles</taxon>
        <taxon>Ochrophyta</taxon>
        <taxon>Bacillariophyta</taxon>
        <taxon>Coscinodiscophyceae</taxon>
        <taxon>Chaetocerotophycidae</taxon>
        <taxon>Leptocylindrales</taxon>
        <taxon>Leptocylindraceae</taxon>
        <taxon>Leptocylindrus</taxon>
    </lineage>
</organism>
<evidence type="ECO:0000259" key="5">
    <source>
        <dbReference type="PROSITE" id="PS50222"/>
    </source>
</evidence>
<dbReference type="PROSITE" id="PS50222">
    <property type="entry name" value="EF_HAND_2"/>
    <property type="match status" value="2"/>
</dbReference>
<dbReference type="SMART" id="SM00054">
    <property type="entry name" value="EFh"/>
    <property type="match status" value="2"/>
</dbReference>
<evidence type="ECO:0000313" key="6">
    <source>
        <dbReference type="EMBL" id="CAD9598370.1"/>
    </source>
</evidence>
<proteinExistence type="predicted"/>
<gene>
    <name evidence="6" type="ORF">LDAN0321_LOCUS15806</name>
</gene>